<dbReference type="PRINTS" id="PR00081">
    <property type="entry name" value="GDHRDH"/>
</dbReference>
<comment type="similarity">
    <text evidence="1">Belongs to the short-chain dehydrogenases/reductases (SDR) family.</text>
</comment>
<evidence type="ECO:0000313" key="5">
    <source>
        <dbReference type="Proteomes" id="UP000219522"/>
    </source>
</evidence>
<evidence type="ECO:0000256" key="2">
    <source>
        <dbReference type="ARBA" id="ARBA00023002"/>
    </source>
</evidence>
<dbReference type="InterPro" id="IPR057326">
    <property type="entry name" value="KR_dom"/>
</dbReference>
<dbReference type="Pfam" id="PF00106">
    <property type="entry name" value="adh_short"/>
    <property type="match status" value="1"/>
</dbReference>
<evidence type="ECO:0000259" key="3">
    <source>
        <dbReference type="SMART" id="SM00822"/>
    </source>
</evidence>
<reference evidence="4 5" key="1">
    <citation type="submission" date="2017-09" db="EMBL/GenBank/DDBJ databases">
        <authorList>
            <person name="Varghese N."/>
            <person name="Submissions S."/>
        </authorList>
    </citation>
    <scope>NUCLEOTIDE SEQUENCE [LARGE SCALE GENOMIC DNA]</scope>
    <source>
        <strain evidence="4 5">OK806</strain>
    </source>
</reference>
<feature type="domain" description="Ketoreductase" evidence="3">
    <location>
        <begin position="9"/>
        <end position="187"/>
    </location>
</feature>
<evidence type="ECO:0000256" key="1">
    <source>
        <dbReference type="ARBA" id="ARBA00006484"/>
    </source>
</evidence>
<dbReference type="InterPro" id="IPR002347">
    <property type="entry name" value="SDR_fam"/>
</dbReference>
<keyword evidence="5" id="KW-1185">Reference proteome</keyword>
<dbReference type="EMBL" id="OCSU01000004">
    <property type="protein sequence ID" value="SOE91464.1"/>
    <property type="molecule type" value="Genomic_DNA"/>
</dbReference>
<dbReference type="SMART" id="SM00822">
    <property type="entry name" value="PKS_KR"/>
    <property type="match status" value="1"/>
</dbReference>
<evidence type="ECO:0000313" key="4">
    <source>
        <dbReference type="EMBL" id="SOE91464.1"/>
    </source>
</evidence>
<gene>
    <name evidence="4" type="ORF">SAMN05446927_8391</name>
</gene>
<dbReference type="Proteomes" id="UP000219522">
    <property type="component" value="Unassembled WGS sequence"/>
</dbReference>
<dbReference type="PROSITE" id="PS00061">
    <property type="entry name" value="ADH_SHORT"/>
    <property type="match status" value="1"/>
</dbReference>
<dbReference type="SUPFAM" id="SSF51735">
    <property type="entry name" value="NAD(P)-binding Rossmann-fold domains"/>
    <property type="match status" value="1"/>
</dbReference>
<name>A0A7Z7IF55_9BURK</name>
<sequence>MQCIRYAGAVAVVTGAGSGIGRALVEALAERDARTIVAIDRNGAAAAEIVESVNGRFGQRAIARTLDVADEGAVAALVEEIEDDIGPIAFWFSNAGINRGSGLGDIVDWRSAIEVNLLAHVHAARHVLPRMERRQAGSFVLTGSAAGLLSDVRSASYTATKHALIGLAEWLAIGVGRGVSISCVCPEGVLTGMTKDDSKSAGPGINFMGAGEVAEHTLGAVSRREFLVLTHPRTAEYEARRIQDREGWIKSMRKARAHSLGLTSLFAA</sequence>
<protein>
    <submittedName>
        <fullName evidence="4">Short-chain dehydrogenase</fullName>
    </submittedName>
</protein>
<comment type="caution">
    <text evidence="4">The sequence shown here is derived from an EMBL/GenBank/DDBJ whole genome shotgun (WGS) entry which is preliminary data.</text>
</comment>
<dbReference type="InterPro" id="IPR020904">
    <property type="entry name" value="Sc_DH/Rdtase_CS"/>
</dbReference>
<dbReference type="CDD" id="cd05233">
    <property type="entry name" value="SDR_c"/>
    <property type="match status" value="1"/>
</dbReference>
<dbReference type="Gene3D" id="3.40.50.720">
    <property type="entry name" value="NAD(P)-binding Rossmann-like Domain"/>
    <property type="match status" value="1"/>
</dbReference>
<accession>A0A7Z7IF55</accession>
<dbReference type="AlphaFoldDB" id="A0A7Z7IF55"/>
<dbReference type="PANTHER" id="PTHR43008">
    <property type="entry name" value="BENZIL REDUCTASE"/>
    <property type="match status" value="1"/>
</dbReference>
<keyword evidence="2" id="KW-0560">Oxidoreductase</keyword>
<dbReference type="InterPro" id="IPR036291">
    <property type="entry name" value="NAD(P)-bd_dom_sf"/>
</dbReference>
<dbReference type="GO" id="GO:0050664">
    <property type="term" value="F:oxidoreductase activity, acting on NAD(P)H, oxygen as acceptor"/>
    <property type="evidence" value="ECO:0007669"/>
    <property type="project" value="TreeGrafter"/>
</dbReference>
<proteinExistence type="inferred from homology"/>
<organism evidence="4 5">
    <name type="scientific">Caballeronia arationis</name>
    <dbReference type="NCBI Taxonomy" id="1777142"/>
    <lineage>
        <taxon>Bacteria</taxon>
        <taxon>Pseudomonadati</taxon>
        <taxon>Pseudomonadota</taxon>
        <taxon>Betaproteobacteria</taxon>
        <taxon>Burkholderiales</taxon>
        <taxon>Burkholderiaceae</taxon>
        <taxon>Caballeronia</taxon>
    </lineage>
</organism>
<dbReference type="PANTHER" id="PTHR43008:SF4">
    <property type="entry name" value="CHAIN DEHYDROGENASE, PUTATIVE (AFU_ORTHOLOGUE AFUA_4G08710)-RELATED"/>
    <property type="match status" value="1"/>
</dbReference>